<dbReference type="Proteomes" id="UP000075809">
    <property type="component" value="Unassembled WGS sequence"/>
</dbReference>
<protein>
    <recommendedName>
        <fullName evidence="1">Integrase zinc-binding domain-containing protein</fullName>
    </recommendedName>
</protein>
<dbReference type="Gene3D" id="1.10.340.70">
    <property type="match status" value="1"/>
</dbReference>
<evidence type="ECO:0000259" key="1">
    <source>
        <dbReference type="Pfam" id="PF17921"/>
    </source>
</evidence>
<accession>A0A151WQM6</accession>
<feature type="domain" description="Integrase zinc-binding" evidence="1">
    <location>
        <begin position="58"/>
        <end position="113"/>
    </location>
</feature>
<organism evidence="2 3">
    <name type="scientific">Mycetomoellerius zeteki</name>
    <dbReference type="NCBI Taxonomy" id="64791"/>
    <lineage>
        <taxon>Eukaryota</taxon>
        <taxon>Metazoa</taxon>
        <taxon>Ecdysozoa</taxon>
        <taxon>Arthropoda</taxon>
        <taxon>Hexapoda</taxon>
        <taxon>Insecta</taxon>
        <taxon>Pterygota</taxon>
        <taxon>Neoptera</taxon>
        <taxon>Endopterygota</taxon>
        <taxon>Hymenoptera</taxon>
        <taxon>Apocrita</taxon>
        <taxon>Aculeata</taxon>
        <taxon>Formicoidea</taxon>
        <taxon>Formicidae</taxon>
        <taxon>Myrmicinae</taxon>
        <taxon>Mycetomoellerius</taxon>
    </lineage>
</organism>
<dbReference type="Pfam" id="PF17921">
    <property type="entry name" value="Integrase_H2C2"/>
    <property type="match status" value="1"/>
</dbReference>
<dbReference type="InterPro" id="IPR041588">
    <property type="entry name" value="Integrase_H2C2"/>
</dbReference>
<sequence>MPVITTTEELAQAQTNDMKLEELLKPKASSLQLKKLRIDNTDNVVYCDTSGTDVRPYVSSSLRRRIFNATHNLVHPSGRTTSKLISKSFVWPNLNKDVTEWAKTCLHCQRSKIHKHNRNTLERIDIPLVFIRYTSISSDHCHHKKTCNTA</sequence>
<dbReference type="STRING" id="64791.A0A151WQM6"/>
<reference evidence="2 3" key="1">
    <citation type="submission" date="2015-09" db="EMBL/GenBank/DDBJ databases">
        <title>Trachymyrmex zeteki WGS genome.</title>
        <authorList>
            <person name="Nygaard S."/>
            <person name="Hu H."/>
            <person name="Boomsma J."/>
            <person name="Zhang G."/>
        </authorList>
    </citation>
    <scope>NUCLEOTIDE SEQUENCE [LARGE SCALE GENOMIC DNA]</scope>
    <source>
        <strain evidence="2">Tzet28-1</strain>
        <tissue evidence="2">Whole body</tissue>
    </source>
</reference>
<gene>
    <name evidence="2" type="ORF">ALC60_10804</name>
</gene>
<keyword evidence="3" id="KW-1185">Reference proteome</keyword>
<dbReference type="AlphaFoldDB" id="A0A151WQM6"/>
<evidence type="ECO:0000313" key="2">
    <source>
        <dbReference type="EMBL" id="KYQ50111.1"/>
    </source>
</evidence>
<proteinExistence type="predicted"/>
<name>A0A151WQM6_9HYME</name>
<dbReference type="EMBL" id="KQ982829">
    <property type="protein sequence ID" value="KYQ50111.1"/>
    <property type="molecule type" value="Genomic_DNA"/>
</dbReference>
<evidence type="ECO:0000313" key="3">
    <source>
        <dbReference type="Proteomes" id="UP000075809"/>
    </source>
</evidence>